<protein>
    <submittedName>
        <fullName evidence="4">Predicted membrane protein (DUF2207)</fullName>
    </submittedName>
</protein>
<feature type="transmembrane region" description="Helical" evidence="2">
    <location>
        <begin position="310"/>
        <end position="332"/>
    </location>
</feature>
<feature type="transmembrane region" description="Helical" evidence="2">
    <location>
        <begin position="163"/>
        <end position="187"/>
    </location>
</feature>
<dbReference type="AlphaFoldDB" id="A0A1C4XBU1"/>
<sequence>MDRRLLLDLAVSAVAIAGWFLVYGIVRLATRPASPAPVPATPELGAEPPAVVSLLVNRWSVTEDAAESTLLDLAARGFIELRQPGNDPLQTTLHLPSAPPDDSGLRPYERRVLDRVRGLAVHGVLPLTALTFRDQAQARAWNKRLRAQVVADARRAGLSRRRFGPAVTTLLVAAAMVAGVGVGLAVLHYGIWHQEEDNVGFAAGVVTFAALSALAGASPGERDTALGRAVAARWLGVRAWLRGHEQFDELPPAAVAVWDRYLGYGAAVGATRLSSAVLDLGLGDRTRVWSSFGGTWHRVRVRYPRFLPRYGRTVPALLLRAVISIAVGAFLLKVVGGAVDLAPSTTDPVERVLAFVVDGIAALALLLLISGGYTLVRGLADLAAERTITGEVLWLEVWRSTARRDNQPSRPVLHHLAVDDGTGDRTTAWVLPSQWATDCRDGDTVTVRVRPWTRRVTSLSVVGQGRSRRLTESPVADDTDDLRATGRGGETELAGPAARPAGLFTSEEVGQALGLPVRAAEGLELPGPLTGAQFRSAADGRPVLMIQTVGGAPGRWIWRLNARGQELPGIGDGAFVSASGEQAVLRIGDSTVAVTLVGGARGRAAHLPWLLAQAAARASAGHDGASA</sequence>
<keyword evidence="2" id="KW-0812">Transmembrane</keyword>
<gene>
    <name evidence="4" type="ORF">GA0074695_3170</name>
</gene>
<feature type="region of interest" description="Disordered" evidence="1">
    <location>
        <begin position="465"/>
        <end position="497"/>
    </location>
</feature>
<feature type="transmembrane region" description="Helical" evidence="2">
    <location>
        <begin position="352"/>
        <end position="376"/>
    </location>
</feature>
<evidence type="ECO:0000256" key="1">
    <source>
        <dbReference type="SAM" id="MobiDB-lite"/>
    </source>
</evidence>
<keyword evidence="2" id="KW-1133">Transmembrane helix</keyword>
<dbReference type="EMBL" id="LT607411">
    <property type="protein sequence ID" value="SCF05855.1"/>
    <property type="molecule type" value="Genomic_DNA"/>
</dbReference>
<dbReference type="Proteomes" id="UP000198242">
    <property type="component" value="Chromosome I"/>
</dbReference>
<reference evidence="5" key="1">
    <citation type="submission" date="2016-06" db="EMBL/GenBank/DDBJ databases">
        <authorList>
            <person name="Varghese N."/>
            <person name="Submissions Spin"/>
        </authorList>
    </citation>
    <scope>NUCLEOTIDE SEQUENCE [LARGE SCALE GENOMIC DNA]</scope>
    <source>
        <strain evidence="5">DSM 43909</strain>
    </source>
</reference>
<evidence type="ECO:0000313" key="4">
    <source>
        <dbReference type="EMBL" id="SCF05855.1"/>
    </source>
</evidence>
<accession>A0A1C4XBU1</accession>
<feature type="transmembrane region" description="Helical" evidence="2">
    <location>
        <begin position="199"/>
        <end position="218"/>
    </location>
</feature>
<organism evidence="4 5">
    <name type="scientific">Micromonospora viridifaciens</name>
    <dbReference type="NCBI Taxonomy" id="1881"/>
    <lineage>
        <taxon>Bacteria</taxon>
        <taxon>Bacillati</taxon>
        <taxon>Actinomycetota</taxon>
        <taxon>Actinomycetes</taxon>
        <taxon>Micromonosporales</taxon>
        <taxon>Micromonosporaceae</taxon>
        <taxon>Micromonospora</taxon>
    </lineage>
</organism>
<evidence type="ECO:0000313" key="5">
    <source>
        <dbReference type="Proteomes" id="UP000198242"/>
    </source>
</evidence>
<feature type="transmembrane region" description="Helical" evidence="2">
    <location>
        <begin position="6"/>
        <end position="26"/>
    </location>
</feature>
<keyword evidence="2" id="KW-0472">Membrane</keyword>
<feature type="domain" description="Predicted membrane protein YciQ-like C-terminal" evidence="3">
    <location>
        <begin position="48"/>
        <end position="269"/>
    </location>
</feature>
<name>A0A1C4XBU1_MICVI</name>
<keyword evidence="5" id="KW-1185">Reference proteome</keyword>
<dbReference type="RefSeq" id="WP_089006942.1">
    <property type="nucleotide sequence ID" value="NZ_LT607411.1"/>
</dbReference>
<proteinExistence type="predicted"/>
<evidence type="ECO:0000259" key="3">
    <source>
        <dbReference type="Pfam" id="PF20990"/>
    </source>
</evidence>
<dbReference type="OrthoDB" id="5241092at2"/>
<evidence type="ECO:0000256" key="2">
    <source>
        <dbReference type="SAM" id="Phobius"/>
    </source>
</evidence>
<dbReference type="Pfam" id="PF20990">
    <property type="entry name" value="DUF2207_C"/>
    <property type="match status" value="1"/>
</dbReference>
<dbReference type="InterPro" id="IPR048389">
    <property type="entry name" value="YciQ-like_C"/>
</dbReference>